<gene>
    <name evidence="1" type="ORF">MTO99_06835</name>
</gene>
<proteinExistence type="predicted"/>
<evidence type="ECO:0008006" key="3">
    <source>
        <dbReference type="Google" id="ProtNLM"/>
    </source>
</evidence>
<dbReference type="EMBL" id="CP094528">
    <property type="protein sequence ID" value="UOE45466.1"/>
    <property type="molecule type" value="Genomic_DNA"/>
</dbReference>
<protein>
    <recommendedName>
        <fullName evidence="3">Minor tail protein</fullName>
    </recommendedName>
</protein>
<keyword evidence="2" id="KW-1185">Reference proteome</keyword>
<evidence type="ECO:0000313" key="2">
    <source>
        <dbReference type="Proteomes" id="UP000832097"/>
    </source>
</evidence>
<accession>A0ABY4C5L2</accession>
<dbReference type="Proteomes" id="UP000832097">
    <property type="component" value="Chromosome"/>
</dbReference>
<reference evidence="1 2" key="1">
    <citation type="submission" date="2022-03" db="EMBL/GenBank/DDBJ databases">
        <title>Mucilaginibacter sp. isolated from the gut of Protaetia brevitarsis seulensis larvae.</title>
        <authorList>
            <person name="Won M."/>
            <person name="Kim S.-J."/>
            <person name="Kwon S.-W."/>
        </authorList>
    </citation>
    <scope>NUCLEOTIDE SEQUENCE [LARGE SCALE GENOMIC DNA]</scope>
    <source>
        <strain evidence="1 2">CFWR-12</strain>
    </source>
</reference>
<dbReference type="RefSeq" id="WP_243558063.1">
    <property type="nucleotide sequence ID" value="NZ_CP094528.1"/>
</dbReference>
<organism evidence="1 2">
    <name type="scientific">Agromyces larvae</name>
    <dbReference type="NCBI Taxonomy" id="2929802"/>
    <lineage>
        <taxon>Bacteria</taxon>
        <taxon>Bacillati</taxon>
        <taxon>Actinomycetota</taxon>
        <taxon>Actinomycetes</taxon>
        <taxon>Micrococcales</taxon>
        <taxon>Microbacteriaceae</taxon>
        <taxon>Agromyces</taxon>
    </lineage>
</organism>
<evidence type="ECO:0000313" key="1">
    <source>
        <dbReference type="EMBL" id="UOE45466.1"/>
    </source>
</evidence>
<name>A0ABY4C5L2_9MICO</name>
<sequence>MVSDEQRIFELAQGRSDTTEGLCIRMDWDARLAEVDVNGVTMKIPVSGPPPWPGDRVRIITAGLKPVCALIMGAPMGTVQTTGSGIATVEGDDHVVYRYPFLGSAPANAARVRLDHAGRVVHAGGYSVEPEGSEYVRPAPPPTPAGGAAWFGPAWSGNWRYGGFAGDAAQISDSRTAAYGYGTSIADTIPDGASVTRAELHLVQNWDNVPGVASSMGLHGFNGRPGSMSNANLGGVFSVPGGSRAVDIRGGIADALKVGSALGVGFRSGATGWREYAAAPASGRIYMEWS</sequence>